<evidence type="ECO:0000313" key="2">
    <source>
        <dbReference type="EMBL" id="MCT9001037.1"/>
    </source>
</evidence>
<dbReference type="Gene3D" id="3.30.460.10">
    <property type="entry name" value="Beta Polymerase, domain 2"/>
    <property type="match status" value="1"/>
</dbReference>
<gene>
    <name evidence="2" type="ORF">N4R40_01475</name>
</gene>
<protein>
    <recommendedName>
        <fullName evidence="1">RelA/SpoT domain-containing protein</fullName>
    </recommendedName>
</protein>
<dbReference type="InterPro" id="IPR043519">
    <property type="entry name" value="NT_sf"/>
</dbReference>
<accession>A0ABT2P8X0</accession>
<name>A0ABT2P8X0_9MICO</name>
<proteinExistence type="predicted"/>
<organism evidence="2 3">
    <name type="scientific">Microbacterium memoriense</name>
    <dbReference type="NCBI Taxonomy" id="2978350"/>
    <lineage>
        <taxon>Bacteria</taxon>
        <taxon>Bacillati</taxon>
        <taxon>Actinomycetota</taxon>
        <taxon>Actinomycetes</taxon>
        <taxon>Micrococcales</taxon>
        <taxon>Microbacteriaceae</taxon>
        <taxon>Microbacterium</taxon>
    </lineage>
</organism>
<reference evidence="2 3" key="1">
    <citation type="journal article" date="2024" name="Int. J. Syst. Evol. Microbiol.">
        <title>Microbacterium memoriense sp. nov., a member of the Actinomycetota from marine beach sediment of the north coast of Portugal.</title>
        <authorList>
            <person name="Santos J.D.N.D."/>
            <person name="Klimek D."/>
            <person name="Calusinska M."/>
            <person name="Lobo-da-Cunha A."/>
            <person name="Catita J."/>
            <person name="Goncalves H."/>
            <person name="Gonzalez I."/>
            <person name="Lage O.M."/>
        </authorList>
    </citation>
    <scope>NUCLEOTIDE SEQUENCE [LARGE SCALE GENOMIC DNA]</scope>
    <source>
        <strain evidence="2 3">PMIC_1C1B</strain>
    </source>
</reference>
<comment type="caution">
    <text evidence="2">The sequence shown here is derived from an EMBL/GenBank/DDBJ whole genome shotgun (WGS) entry which is preliminary data.</text>
</comment>
<dbReference type="SUPFAM" id="SSF81301">
    <property type="entry name" value="Nucleotidyltransferase"/>
    <property type="match status" value="1"/>
</dbReference>
<evidence type="ECO:0000259" key="1">
    <source>
        <dbReference type="SMART" id="SM00954"/>
    </source>
</evidence>
<dbReference type="Gene3D" id="1.10.287.860">
    <property type="entry name" value="Nucleotidyltransferase"/>
    <property type="match status" value="1"/>
</dbReference>
<dbReference type="SMART" id="SM00954">
    <property type="entry name" value="RelA_SpoT"/>
    <property type="match status" value="1"/>
</dbReference>
<dbReference type="EMBL" id="JAODOR010000002">
    <property type="protein sequence ID" value="MCT9001037.1"/>
    <property type="molecule type" value="Genomic_DNA"/>
</dbReference>
<dbReference type="Pfam" id="PF04607">
    <property type="entry name" value="RelA_SpoT"/>
    <property type="match status" value="1"/>
</dbReference>
<dbReference type="PANTHER" id="PTHR41773">
    <property type="entry name" value="GTP PYROPHOSPHATASE-RELATED"/>
    <property type="match status" value="1"/>
</dbReference>
<sequence length="441" mass="49755">MHAEPVNVRWGRRHRSGAAIHGSDGREYPARADTMPIMSLTPQQEGRIAWELSVYDGHRDAYKNNAKDLKQRITDALNEDPRIRVHAITWRVKDRDSFERKLRKKLRTEPALIIEDVIGLRIITYFRDDAPWVEQALRSKLNVREGTYVNKAETLDDTEFGYRSIQFVATMPWASGNEDLPELLRASVRQPPLSPAVVEIQIRSVVEHAWAEIEHDLSYQALGPVSRSVRRRFALTAALVENVDEQLISIRNEVTLDRPTGSRDDTGAGFDFQRIIETDRASRALDRQIASALDLPLEKPLNFRREVTRALKVAGLLTTSKINAALAEQNGALGLRMAIVCASVERPLLSPDAVHGHEIPIAAFPGIGLYWTALALVHRYRDPVWPIDSLSDGRLQEYIDVGKYLLEHPNESAVSIRDRYRAQAYPAGTHISAVHALDLDL</sequence>
<dbReference type="Proteomes" id="UP001300496">
    <property type="component" value="Unassembled WGS sequence"/>
</dbReference>
<feature type="domain" description="RelA/SpoT" evidence="1">
    <location>
        <begin position="90"/>
        <end position="225"/>
    </location>
</feature>
<dbReference type="PANTHER" id="PTHR41773:SF1">
    <property type="entry name" value="RELA_SPOT DOMAIN-CONTAINING PROTEIN"/>
    <property type="match status" value="1"/>
</dbReference>
<dbReference type="InterPro" id="IPR007685">
    <property type="entry name" value="RelA_SpoT"/>
</dbReference>
<evidence type="ECO:0000313" key="3">
    <source>
        <dbReference type="Proteomes" id="UP001300496"/>
    </source>
</evidence>
<dbReference type="RefSeq" id="WP_261605596.1">
    <property type="nucleotide sequence ID" value="NZ_JAODOR010000002.1"/>
</dbReference>
<dbReference type="CDD" id="cd05399">
    <property type="entry name" value="NT_Rel-Spo_like"/>
    <property type="match status" value="1"/>
</dbReference>
<keyword evidence="3" id="KW-1185">Reference proteome</keyword>